<protein>
    <submittedName>
        <fullName evidence="1">Uncharacterized protein</fullName>
    </submittedName>
</protein>
<dbReference type="Proteomes" id="UP000192408">
    <property type="component" value="Unassembled WGS sequence"/>
</dbReference>
<dbReference type="EMBL" id="FWWV01000051">
    <property type="protein sequence ID" value="SMB88623.1"/>
    <property type="molecule type" value="Genomic_DNA"/>
</dbReference>
<keyword evidence="2" id="KW-1185">Reference proteome</keyword>
<dbReference type="STRING" id="1122938.SAMN05660772_02843"/>
<sequence length="68" mass="7633">MIEITLEQIVEIAGAAAVSIFYVIAIEDFFPGQRVDRDENISSMIESYLDSVTLKNINILEIVCKVLK</sequence>
<dbReference type="AlphaFoldDB" id="A0A1W1V5P5"/>
<accession>A0A1W1V5P5</accession>
<evidence type="ECO:0000313" key="2">
    <source>
        <dbReference type="Proteomes" id="UP000192408"/>
    </source>
</evidence>
<gene>
    <name evidence="1" type="ORF">SAMN05660772_02843</name>
</gene>
<organism evidence="1 2">
    <name type="scientific">Pasteurella testudinis DSM 23072</name>
    <dbReference type="NCBI Taxonomy" id="1122938"/>
    <lineage>
        <taxon>Bacteria</taxon>
        <taxon>Pseudomonadati</taxon>
        <taxon>Pseudomonadota</taxon>
        <taxon>Gammaproteobacteria</taxon>
        <taxon>Pasteurellales</taxon>
        <taxon>Pasteurellaceae</taxon>
        <taxon>Pasteurella</taxon>
    </lineage>
</organism>
<proteinExistence type="predicted"/>
<name>A0A1W1V5P5_9PAST</name>
<dbReference type="RefSeq" id="WP_084257830.1">
    <property type="nucleotide sequence ID" value="NZ_FWWV01000051.1"/>
</dbReference>
<reference evidence="2" key="1">
    <citation type="submission" date="2017-04" db="EMBL/GenBank/DDBJ databases">
        <authorList>
            <person name="Varghese N."/>
            <person name="Submissions S."/>
        </authorList>
    </citation>
    <scope>NUCLEOTIDE SEQUENCE [LARGE SCALE GENOMIC DNA]</scope>
    <source>
        <strain evidence="2">DSM 23072</strain>
    </source>
</reference>
<evidence type="ECO:0000313" key="1">
    <source>
        <dbReference type="EMBL" id="SMB88623.1"/>
    </source>
</evidence>